<protein>
    <submittedName>
        <fullName evidence="2">3-deoxy-D-manno-octulosonate 8-phosphate phosphatase</fullName>
    </submittedName>
</protein>
<dbReference type="Proteomes" id="UP000235104">
    <property type="component" value="Unassembled WGS sequence"/>
</dbReference>
<organism evidence="2 3">
    <name type="scientific">Corynebacterium hesseae</name>
    <dbReference type="NCBI Taxonomy" id="2913502"/>
    <lineage>
        <taxon>Bacteria</taxon>
        <taxon>Bacillati</taxon>
        <taxon>Actinomycetota</taxon>
        <taxon>Actinomycetes</taxon>
        <taxon>Mycobacteriales</taxon>
        <taxon>Corynebacteriaceae</taxon>
        <taxon>Corynebacterium</taxon>
    </lineage>
</organism>
<reference evidence="2" key="1">
    <citation type="submission" date="2017-12" db="EMBL/GenBank/DDBJ databases">
        <authorList>
            <person name="Thomas-White K."/>
            <person name="Wolfe A.J."/>
        </authorList>
    </citation>
    <scope>NUCLEOTIDE SEQUENCE</scope>
    <source>
        <strain evidence="2">UMB0043</strain>
    </source>
</reference>
<accession>A0ABU9UEG0</accession>
<name>A0ABU9UEG0_9CORY</name>
<evidence type="ECO:0000313" key="2">
    <source>
        <dbReference type="EMBL" id="MEM5984608.1"/>
    </source>
</evidence>
<gene>
    <name evidence="2" type="ORF">CYJ44_000305</name>
</gene>
<evidence type="ECO:0000256" key="1">
    <source>
        <dbReference type="SAM" id="MobiDB-lite"/>
    </source>
</evidence>
<keyword evidence="3" id="KW-1185">Reference proteome</keyword>
<proteinExistence type="predicted"/>
<dbReference type="RefSeq" id="WP_070530108.1">
    <property type="nucleotide sequence ID" value="NZ_PKHR02000002.1"/>
</dbReference>
<sequence length="116" mass="12704">MVKANKSLQARQAVRQHFEEEQQKLRDRKKKLNSMLSLLDQRDELDLKIGKSARELVDLGEKKSTVRGLIGVSAKEFSDLLALGSDDSKNDDASSQEKTNGAELASNEASGAESDG</sequence>
<feature type="region of interest" description="Disordered" evidence="1">
    <location>
        <begin position="1"/>
        <end position="27"/>
    </location>
</feature>
<evidence type="ECO:0000313" key="3">
    <source>
        <dbReference type="Proteomes" id="UP000235104"/>
    </source>
</evidence>
<comment type="caution">
    <text evidence="2">The sequence shown here is derived from an EMBL/GenBank/DDBJ whole genome shotgun (WGS) entry which is preliminary data.</text>
</comment>
<dbReference type="EMBL" id="PKHR02000002">
    <property type="protein sequence ID" value="MEM5984608.1"/>
    <property type="molecule type" value="Genomic_DNA"/>
</dbReference>
<feature type="compositionally biased region" description="Basic and acidic residues" evidence="1">
    <location>
        <begin position="16"/>
        <end position="25"/>
    </location>
</feature>
<feature type="region of interest" description="Disordered" evidence="1">
    <location>
        <begin position="83"/>
        <end position="116"/>
    </location>
</feature>
<feature type="compositionally biased region" description="Polar residues" evidence="1">
    <location>
        <begin position="1"/>
        <end position="10"/>
    </location>
</feature>